<evidence type="ECO:0000313" key="3">
    <source>
        <dbReference type="EMBL" id="KAF2842573.1"/>
    </source>
</evidence>
<evidence type="ECO:0000259" key="1">
    <source>
        <dbReference type="Pfam" id="PF06985"/>
    </source>
</evidence>
<dbReference type="SUPFAM" id="SSF48452">
    <property type="entry name" value="TPR-like"/>
    <property type="match status" value="3"/>
</dbReference>
<feature type="domain" description="Heterokaryon incompatibility" evidence="1">
    <location>
        <begin position="26"/>
        <end position="113"/>
    </location>
</feature>
<dbReference type="EMBL" id="MU006120">
    <property type="protein sequence ID" value="KAF2834342.1"/>
    <property type="molecule type" value="Genomic_DNA"/>
</dbReference>
<dbReference type="Pfam" id="PF06985">
    <property type="entry name" value="HET"/>
    <property type="match status" value="1"/>
</dbReference>
<name>A0A9P4VM61_9PEZI</name>
<comment type="caution">
    <text evidence="2">The sequence shown here is derived from an EMBL/GenBank/DDBJ whole genome shotgun (WGS) entry which is preliminary data.</text>
</comment>
<dbReference type="Proteomes" id="UP000799429">
    <property type="component" value="Unassembled WGS sequence"/>
</dbReference>
<dbReference type="InterPro" id="IPR010730">
    <property type="entry name" value="HET"/>
</dbReference>
<accession>A0A9P4VM61</accession>
<organism evidence="2 4">
    <name type="scientific">Patellaria atrata CBS 101060</name>
    <dbReference type="NCBI Taxonomy" id="1346257"/>
    <lineage>
        <taxon>Eukaryota</taxon>
        <taxon>Fungi</taxon>
        <taxon>Dikarya</taxon>
        <taxon>Ascomycota</taxon>
        <taxon>Pezizomycotina</taxon>
        <taxon>Dothideomycetes</taxon>
        <taxon>Dothideomycetes incertae sedis</taxon>
        <taxon>Patellariales</taxon>
        <taxon>Patellariaceae</taxon>
        <taxon>Patellaria</taxon>
    </lineage>
</organism>
<gene>
    <name evidence="2" type="ORF">M501DRAFT_1001217</name>
    <name evidence="3" type="ORF">M501DRAFT_998918</name>
</gene>
<dbReference type="Pfam" id="PF13424">
    <property type="entry name" value="TPR_12"/>
    <property type="match status" value="2"/>
</dbReference>
<evidence type="ECO:0000313" key="4">
    <source>
        <dbReference type="Proteomes" id="UP000799429"/>
    </source>
</evidence>
<dbReference type="SMART" id="SM00028">
    <property type="entry name" value="TPR"/>
    <property type="match status" value="5"/>
</dbReference>
<dbReference type="PANTHER" id="PTHR46082">
    <property type="entry name" value="ATP/GTP-BINDING PROTEIN-RELATED"/>
    <property type="match status" value="1"/>
</dbReference>
<dbReference type="InterPro" id="IPR019734">
    <property type="entry name" value="TPR_rpt"/>
</dbReference>
<dbReference type="EMBL" id="MU006090">
    <property type="protein sequence ID" value="KAF2842573.1"/>
    <property type="molecule type" value="Genomic_DNA"/>
</dbReference>
<proteinExistence type="predicted"/>
<dbReference type="SUPFAM" id="SSF52540">
    <property type="entry name" value="P-loop containing nucleoside triphosphate hydrolases"/>
    <property type="match status" value="1"/>
</dbReference>
<dbReference type="Pfam" id="PF13176">
    <property type="entry name" value="TPR_7"/>
    <property type="match status" value="1"/>
</dbReference>
<reference evidence="2" key="1">
    <citation type="journal article" date="2020" name="Stud. Mycol.">
        <title>101 Dothideomycetes genomes: a test case for predicting lifestyles and emergence of pathogens.</title>
        <authorList>
            <person name="Haridas S."/>
            <person name="Albert R."/>
            <person name="Binder M."/>
            <person name="Bloem J."/>
            <person name="Labutti K."/>
            <person name="Salamov A."/>
            <person name="Andreopoulos B."/>
            <person name="Baker S."/>
            <person name="Barry K."/>
            <person name="Bills G."/>
            <person name="Bluhm B."/>
            <person name="Cannon C."/>
            <person name="Castanera R."/>
            <person name="Culley D."/>
            <person name="Daum C."/>
            <person name="Ezra D."/>
            <person name="Gonzalez J."/>
            <person name="Henrissat B."/>
            <person name="Kuo A."/>
            <person name="Liang C."/>
            <person name="Lipzen A."/>
            <person name="Lutzoni F."/>
            <person name="Magnuson J."/>
            <person name="Mondo S."/>
            <person name="Nolan M."/>
            <person name="Ohm R."/>
            <person name="Pangilinan J."/>
            <person name="Park H.-J."/>
            <person name="Ramirez L."/>
            <person name="Alfaro M."/>
            <person name="Sun H."/>
            <person name="Tritt A."/>
            <person name="Yoshinaga Y."/>
            <person name="Zwiers L.-H."/>
            <person name="Turgeon B."/>
            <person name="Goodwin S."/>
            <person name="Spatafora J."/>
            <person name="Crous P."/>
            <person name="Grigoriev I."/>
        </authorList>
    </citation>
    <scope>NUCLEOTIDE SEQUENCE</scope>
    <source>
        <strain evidence="2">CBS 101060</strain>
    </source>
</reference>
<dbReference type="Gene3D" id="3.40.50.300">
    <property type="entry name" value="P-loop containing nucleotide triphosphate hydrolases"/>
    <property type="match status" value="1"/>
</dbReference>
<dbReference type="PRINTS" id="PR00381">
    <property type="entry name" value="KINESINLIGHT"/>
</dbReference>
<dbReference type="InterPro" id="IPR027417">
    <property type="entry name" value="P-loop_NTPase"/>
</dbReference>
<dbReference type="Pfam" id="PF13374">
    <property type="entry name" value="TPR_10"/>
    <property type="match status" value="3"/>
</dbReference>
<keyword evidence="4" id="KW-1185">Reference proteome</keyword>
<dbReference type="InterPro" id="IPR053137">
    <property type="entry name" value="NLR-like"/>
</dbReference>
<sequence length="1073" mass="121268">MIRLLKHSTEGEFKLISFNDNNPPPYAILSHTWTEGQEVTYDELVASTGKDKTGYTKIRFCVGRAAADGLEYSWVDTCCINKSTSDELSTAINSMFRWYQRASKCYVYLSDVQVPDEVINAQVFRITWEGAFQRSRWFTRGWTLQELLAPATVEFFSNEGTYLGNRTSLEQEIHDITKIPIGALRGQSLTEFNFEERMSWVAKRTTTLKEDKVYCLLGIFGVFLSLIYGEGEAYATLRLREEIQKREKGRGIENLRNLTVFTLLPFPRNELFVGREDQLQSLEQFLLSDTHRITIYGLGGCGKSALALEFAYRALARHTRRLVFWVPAISPESFELAYREIGICLCIPGITEDNADIKQLVKNTLSSDSVGPWLMIIDNANDPEVLIDSIDGDPRSARLSDYLPYSHRGKILFTTRSRKAASDLTQSRVLELKDMMSKAEARQLLAQRIENQALLNNEKAVSELLELLTYLPLAIIQAAAFISNNQISISGYITLLQQADTQTELFSEHFKDPSRYRGLESTIAKTWHISFDQICRQDPLASVYLSFMACIDHINIPQTMLPPGGSLLQQVKALGTLKGYAFVSERQRPLHSLESEKFFDMHQLVHMASVWWLDEHGGLTAWTAKAAARLETLIPYGGHQSKEIWITYLPHAIHVARLDSMLDKRVRASLLDRIGRCQASLGQYSAAETTHRRVLSLREKNLGKEYDQTLTSMNEVIGALEGQGKYEDAELMNRQMLVQCEKALGPEHLSTLTSMSNLAGVLSRQGKYEEAELMNRKTLTRYEKVLGSEHPCTLTSMGNLAQVLNGQGKYEEAESMNRKTLARKEKVLGPEHPDTLTSMSNLALVLDYRGNYDEAESVNKQMLARKERVLGPEHPSTLTSMGNLAVVLNNQGKYEEAESMTRQALTRKEKVLGPEHPDMLVSMGNLAGMLNNQGKYKEGESINRQVLAQCEKVLGPEHPYTLMSMSNLAGVLNSQGKYKEAELMYRQTLARHKKVLGPEHPDTLASMYSLAYLLANQDHYKESSALYRRAYAGYSAVLGKDHPTTRSCHQHYFRTLGLQVQDPFILISKKPKL</sequence>
<evidence type="ECO:0000313" key="2">
    <source>
        <dbReference type="EMBL" id="KAF2834342.1"/>
    </source>
</evidence>
<dbReference type="AlphaFoldDB" id="A0A9P4VM61"/>
<dbReference type="InterPro" id="IPR011990">
    <property type="entry name" value="TPR-like_helical_dom_sf"/>
</dbReference>
<dbReference type="OrthoDB" id="1658288at2759"/>
<protein>
    <submittedName>
        <fullName evidence="2">Kinesin light chain 1</fullName>
    </submittedName>
</protein>
<dbReference type="GO" id="GO:0043531">
    <property type="term" value="F:ADP binding"/>
    <property type="evidence" value="ECO:0007669"/>
    <property type="project" value="InterPro"/>
</dbReference>
<dbReference type="PANTHER" id="PTHR46082:SF6">
    <property type="entry name" value="AAA+ ATPASE DOMAIN-CONTAINING PROTEIN-RELATED"/>
    <property type="match status" value="1"/>
</dbReference>
<dbReference type="Gene3D" id="1.25.40.10">
    <property type="entry name" value="Tetratricopeptide repeat domain"/>
    <property type="match status" value="2"/>
</dbReference>